<dbReference type="EMBL" id="BAABHB010000003">
    <property type="protein sequence ID" value="GAA4402301.1"/>
    <property type="molecule type" value="Genomic_DNA"/>
</dbReference>
<dbReference type="RefSeq" id="WP_345266016.1">
    <property type="nucleotide sequence ID" value="NZ_BAABHB010000003.1"/>
</dbReference>
<dbReference type="SUPFAM" id="SSF53067">
    <property type="entry name" value="Actin-like ATPase domain"/>
    <property type="match status" value="1"/>
</dbReference>
<feature type="region of interest" description="Disordered" evidence="1">
    <location>
        <begin position="7"/>
        <end position="29"/>
    </location>
</feature>
<gene>
    <name evidence="2" type="ORF">GCM10023187_17250</name>
</gene>
<evidence type="ECO:0000313" key="2">
    <source>
        <dbReference type="EMBL" id="GAA4402301.1"/>
    </source>
</evidence>
<name>A0ABP8K928_9BACT</name>
<organism evidence="2 3">
    <name type="scientific">Nibrella viscosa</name>
    <dbReference type="NCBI Taxonomy" id="1084524"/>
    <lineage>
        <taxon>Bacteria</taxon>
        <taxon>Pseudomonadati</taxon>
        <taxon>Bacteroidota</taxon>
        <taxon>Cytophagia</taxon>
        <taxon>Cytophagales</taxon>
        <taxon>Spirosomataceae</taxon>
        <taxon>Nibrella</taxon>
    </lineage>
</organism>
<proteinExistence type="predicted"/>
<dbReference type="InterPro" id="IPR043129">
    <property type="entry name" value="ATPase_NBD"/>
</dbReference>
<evidence type="ECO:0000256" key="1">
    <source>
        <dbReference type="SAM" id="MobiDB-lite"/>
    </source>
</evidence>
<evidence type="ECO:0000313" key="3">
    <source>
        <dbReference type="Proteomes" id="UP001500936"/>
    </source>
</evidence>
<sequence>MAHILRIDNDPNVSEQNHQGWTGTQGGLTGNRIEHIPDTLSGAAGGASGVASKAGTSIPSPFARLYLFDTAFRMVRSNLNPRELSMYHVLVSHCLDMLELLFQAGNSNDVTYRVWSRAERLTTLSQRTNSAPMGSAGPVRHSHQILAKALELDLRNELANLQNFTLIYYKNALLGGTSPLTLVFTSPNWEQERQNKFIDPPKSTTGRILFQNEYIPLQDRDEAFVTYMRRLYDQYGSTALYGGFKDYLYKVFFDNPVPLPVAQGTTLSNFDPITIGGESNSALQVLPGLVLYKVREADLMADIEESSDFVLQPTVTHFQRETRNGAPTNVRRPLALASRMDVAGRYVKNTPWNPQTVIFRSSLNNLSEDGLLADRYLPGVDNVRYPFVTTDDFLEDFLIRMPFRINNERFMTGTIGDSEYLLPVRKAYFNFFRPEDLQKQLSIREEDRGLGRVLIASLKIPIRNNRTIEFRKEYDLNKPETVLEFRTGLAFFPFYRITVPDPYWQSLNKYTVMVADWSEDNCGFRPATSVRFFQLPNIVSNQWLNVPTPESRTPKADQPASYYYKVPQDFDLVEIRLERGGVPYNGLVLPKFTIIDQKGYKNYTFAIDFGTSNTHVAYADAAVGGVEPKALTVSDTKVNLDQDELQMVSLNKPYDGYEARTMYDKYRLPISYGRLPQMDTLIRREFVPSIIGREYGSPFVFPLRTTVYEKSGFTDSGDNLFSKVNLGFNIDLEEGSTGVNHYITNLKWLFENQPGDTLNRPRVRAFFETLLLLIRNKVLLNQGNIQQTSVVWLSPSSMRALNEDNLVQEWEQAFRNVFGTINNFRQRPISEALAPYFYLVKNGVKSFADTVNVDIGGGTADIMLFMKQQGRYLNTSFRFAGYDIWGGGLNEQGHPSHRKDNGFVKNYLTYRRTLNQAPAREDNILQTFLEKPELTAEDIVSLLFKYNDHFKFIQSIQDGKPALRLVLYLHYSAIVYHLVQLIESHQLGLPRYLTFTGRGSQYLNMLGSRSRLITFTRMLFESYTRLPIPTDFEVVLTDNPKETTAAGAVLFENAGAEKAQYENRETTSYWGDELDHQTPFEYRRTKIGEARAQTDFHNSVLNNVKNFLEKTLLNRDIAYFLSEYNIQTPERYYEYLVGTDVTRGGMVYDSYMLARVGLESRPNEALAETFFFLPLKHALYELSKHIAES</sequence>
<accession>A0ABP8K928</accession>
<keyword evidence="3" id="KW-1185">Reference proteome</keyword>
<comment type="caution">
    <text evidence="2">The sequence shown here is derived from an EMBL/GenBank/DDBJ whole genome shotgun (WGS) entry which is preliminary data.</text>
</comment>
<protein>
    <submittedName>
        <fullName evidence="2">Uncharacterized protein</fullName>
    </submittedName>
</protein>
<reference evidence="3" key="1">
    <citation type="journal article" date="2019" name="Int. J. Syst. Evol. Microbiol.">
        <title>The Global Catalogue of Microorganisms (GCM) 10K type strain sequencing project: providing services to taxonomists for standard genome sequencing and annotation.</title>
        <authorList>
            <consortium name="The Broad Institute Genomics Platform"/>
            <consortium name="The Broad Institute Genome Sequencing Center for Infectious Disease"/>
            <person name="Wu L."/>
            <person name="Ma J."/>
        </authorList>
    </citation>
    <scope>NUCLEOTIDE SEQUENCE [LARGE SCALE GENOMIC DNA]</scope>
    <source>
        <strain evidence="3">JCM 17925</strain>
    </source>
</reference>
<dbReference type="Proteomes" id="UP001500936">
    <property type="component" value="Unassembled WGS sequence"/>
</dbReference>